<reference evidence="3" key="1">
    <citation type="submission" date="2018-11" db="EMBL/GenBank/DDBJ databases">
        <authorList>
            <consortium name="Genoscope - CEA"/>
            <person name="William W."/>
        </authorList>
    </citation>
    <scope>NUCLEOTIDE SEQUENCE</scope>
</reference>
<dbReference type="AlphaFoldDB" id="A0A3P5ZA62"/>
<organism evidence="3">
    <name type="scientific">Brassica campestris</name>
    <name type="common">Field mustard</name>
    <dbReference type="NCBI Taxonomy" id="3711"/>
    <lineage>
        <taxon>Eukaryota</taxon>
        <taxon>Viridiplantae</taxon>
        <taxon>Streptophyta</taxon>
        <taxon>Embryophyta</taxon>
        <taxon>Tracheophyta</taxon>
        <taxon>Spermatophyta</taxon>
        <taxon>Magnoliopsida</taxon>
        <taxon>eudicotyledons</taxon>
        <taxon>Gunneridae</taxon>
        <taxon>Pentapetalae</taxon>
        <taxon>rosids</taxon>
        <taxon>malvids</taxon>
        <taxon>Brassicales</taxon>
        <taxon>Brassicaceae</taxon>
        <taxon>Brassiceae</taxon>
        <taxon>Brassica</taxon>
    </lineage>
</organism>
<evidence type="ECO:0000313" key="3">
    <source>
        <dbReference type="EMBL" id="VDC76917.1"/>
    </source>
</evidence>
<dbReference type="Pfam" id="PF21647">
    <property type="entry name" value="DUF6857"/>
    <property type="match status" value="1"/>
</dbReference>
<sequence length="57" mass="6716">MAQKIVFQALRDAMVTETVVRHFRTFTKLRKSTQADCPAAFFEEFLKFQRQISQTMS</sequence>
<protein>
    <recommendedName>
        <fullName evidence="1">DUF6857 domain-containing protein</fullName>
    </recommendedName>
</protein>
<feature type="domain" description="DUF6857" evidence="1">
    <location>
        <begin position="1"/>
        <end position="55"/>
    </location>
</feature>
<dbReference type="EMBL" id="LS974617">
    <property type="protein sequence ID" value="CAG7889551.1"/>
    <property type="molecule type" value="Genomic_DNA"/>
</dbReference>
<evidence type="ECO:0000259" key="1">
    <source>
        <dbReference type="Pfam" id="PF21647"/>
    </source>
</evidence>
<name>A0A3P5ZA62_BRACM</name>
<dbReference type="Gramene" id="A01p36270.2_BraZ1">
    <property type="protein sequence ID" value="A01p36270.2_BraZ1.CDS"/>
    <property type="gene ID" value="A01g36270.2_BraZ1"/>
</dbReference>
<dbReference type="EMBL" id="LR031571">
    <property type="protein sequence ID" value="VDC76917.1"/>
    <property type="molecule type" value="Genomic_DNA"/>
</dbReference>
<evidence type="ECO:0000313" key="2">
    <source>
        <dbReference type="EMBL" id="CAG7889551.1"/>
    </source>
</evidence>
<accession>A0A3P5ZA62</accession>
<dbReference type="InterPro" id="IPR049172">
    <property type="entry name" value="DUF6857_pln"/>
</dbReference>
<dbReference type="Proteomes" id="UP000694005">
    <property type="component" value="Chromosome A01"/>
</dbReference>
<proteinExistence type="predicted"/>
<gene>
    <name evidence="3" type="ORF">BRAA01T03419Z</name>
    <name evidence="2" type="ORF">BRAPAZ1V2_A01P36270.2</name>
</gene>
<feature type="non-terminal residue" evidence="3">
    <location>
        <position position="57"/>
    </location>
</feature>